<comment type="caution">
    <text evidence="2">The sequence shown here is derived from an EMBL/GenBank/DDBJ whole genome shotgun (WGS) entry which is preliminary data.</text>
</comment>
<feature type="compositionally biased region" description="Basic and acidic residues" evidence="1">
    <location>
        <begin position="35"/>
        <end position="46"/>
    </location>
</feature>
<name>A0A4Q7L656_9PSEU</name>
<evidence type="ECO:0000313" key="3">
    <source>
        <dbReference type="Proteomes" id="UP000294257"/>
    </source>
</evidence>
<gene>
    <name evidence="2" type="ORF">EV193_1011046</name>
</gene>
<evidence type="ECO:0000256" key="1">
    <source>
        <dbReference type="SAM" id="MobiDB-lite"/>
    </source>
</evidence>
<reference evidence="2 3" key="1">
    <citation type="submission" date="2019-02" db="EMBL/GenBank/DDBJ databases">
        <title>Genomic Encyclopedia of Type Strains, Phase IV (KMG-IV): sequencing the most valuable type-strain genomes for metagenomic binning, comparative biology and taxonomic classification.</title>
        <authorList>
            <person name="Goeker M."/>
        </authorList>
    </citation>
    <scope>NUCLEOTIDE SEQUENCE [LARGE SCALE GENOMIC DNA]</scope>
    <source>
        <strain evidence="2 3">DSM 101727</strain>
    </source>
</reference>
<dbReference type="RefSeq" id="WP_207222488.1">
    <property type="nucleotide sequence ID" value="NZ_SGWQ01000001.1"/>
</dbReference>
<dbReference type="Proteomes" id="UP000294257">
    <property type="component" value="Unassembled WGS sequence"/>
</dbReference>
<accession>A0A4Q7L656</accession>
<sequence>MHYGSNDVAAKQTVDEITAAGGTAFPVRGELGVPDDARTRGPHPCE</sequence>
<protein>
    <submittedName>
        <fullName evidence="2">Uncharacterized protein</fullName>
    </submittedName>
</protein>
<organism evidence="2 3">
    <name type="scientific">Herbihabitans rhizosphaerae</name>
    <dbReference type="NCBI Taxonomy" id="1872711"/>
    <lineage>
        <taxon>Bacteria</taxon>
        <taxon>Bacillati</taxon>
        <taxon>Actinomycetota</taxon>
        <taxon>Actinomycetes</taxon>
        <taxon>Pseudonocardiales</taxon>
        <taxon>Pseudonocardiaceae</taxon>
        <taxon>Herbihabitans</taxon>
    </lineage>
</organism>
<dbReference type="EMBL" id="SGWQ01000001">
    <property type="protein sequence ID" value="RZS45159.1"/>
    <property type="molecule type" value="Genomic_DNA"/>
</dbReference>
<evidence type="ECO:0000313" key="2">
    <source>
        <dbReference type="EMBL" id="RZS45159.1"/>
    </source>
</evidence>
<dbReference type="AlphaFoldDB" id="A0A4Q7L656"/>
<keyword evidence="3" id="KW-1185">Reference proteome</keyword>
<feature type="region of interest" description="Disordered" evidence="1">
    <location>
        <begin position="21"/>
        <end position="46"/>
    </location>
</feature>
<proteinExistence type="predicted"/>